<gene>
    <name evidence="5" type="ORF">GA0070604_3711</name>
</gene>
<reference evidence="6" key="1">
    <citation type="submission" date="2016-06" db="EMBL/GenBank/DDBJ databases">
        <authorList>
            <person name="Varghese N."/>
            <person name="Submissions Spin"/>
        </authorList>
    </citation>
    <scope>NUCLEOTIDE SEQUENCE [LARGE SCALE GENOMIC DNA]</scope>
    <source>
        <strain evidence="6">DSM 44814</strain>
    </source>
</reference>
<dbReference type="EMBL" id="FMHY01000002">
    <property type="protein sequence ID" value="SCL57864.1"/>
    <property type="molecule type" value="Genomic_DNA"/>
</dbReference>
<keyword evidence="2 5" id="KW-0238">DNA-binding</keyword>
<name>A0A1C6UUV6_9ACTN</name>
<dbReference type="SUPFAM" id="SSF46894">
    <property type="entry name" value="C-terminal effector domain of the bipartite response regulators"/>
    <property type="match status" value="1"/>
</dbReference>
<evidence type="ECO:0000259" key="4">
    <source>
        <dbReference type="PROSITE" id="PS50043"/>
    </source>
</evidence>
<evidence type="ECO:0000256" key="2">
    <source>
        <dbReference type="ARBA" id="ARBA00023125"/>
    </source>
</evidence>
<accession>A0A1C6UUV6</accession>
<organism evidence="5 6">
    <name type="scientific">Micromonospora eburnea</name>
    <dbReference type="NCBI Taxonomy" id="227316"/>
    <lineage>
        <taxon>Bacteria</taxon>
        <taxon>Bacillati</taxon>
        <taxon>Actinomycetota</taxon>
        <taxon>Actinomycetes</taxon>
        <taxon>Micromonosporales</taxon>
        <taxon>Micromonosporaceae</taxon>
        <taxon>Micromonospora</taxon>
    </lineage>
</organism>
<keyword evidence="3" id="KW-0804">Transcription</keyword>
<dbReference type="SMART" id="SM00421">
    <property type="entry name" value="HTH_LUXR"/>
    <property type="match status" value="1"/>
</dbReference>
<keyword evidence="1" id="KW-0805">Transcription regulation</keyword>
<evidence type="ECO:0000256" key="3">
    <source>
        <dbReference type="ARBA" id="ARBA00023163"/>
    </source>
</evidence>
<dbReference type="InterPro" id="IPR000792">
    <property type="entry name" value="Tscrpt_reg_LuxR_C"/>
</dbReference>
<evidence type="ECO:0000313" key="6">
    <source>
        <dbReference type="Proteomes" id="UP000199696"/>
    </source>
</evidence>
<dbReference type="Pfam" id="PF00196">
    <property type="entry name" value="GerE"/>
    <property type="match status" value="1"/>
</dbReference>
<dbReference type="PANTHER" id="PTHR43214">
    <property type="entry name" value="TWO-COMPONENT RESPONSE REGULATOR"/>
    <property type="match status" value="1"/>
</dbReference>
<evidence type="ECO:0000256" key="1">
    <source>
        <dbReference type="ARBA" id="ARBA00023015"/>
    </source>
</evidence>
<dbReference type="STRING" id="227316.GA0070604_3711"/>
<dbReference type="CDD" id="cd06170">
    <property type="entry name" value="LuxR_C_like"/>
    <property type="match status" value="1"/>
</dbReference>
<sequence length="201" mass="21241">MGEPVSVNVVALDPVLEAGTTSALFSCPDITVVVPGEPAWVTVVIVDDVSDEILDLVRATRAKPHRPEVVLVAAELAAAAALHAIAAGARGLLRRRDASPDRLVHAVLAAASGDCIVPPDMLDGLLEHGAVARDPALAAVLTERERAVLRMVAEGHETGDIARALCYSPRTVTSVLHDITHRYRLRNRAHAVAYALRAGLL</sequence>
<dbReference type="GO" id="GO:0003677">
    <property type="term" value="F:DNA binding"/>
    <property type="evidence" value="ECO:0007669"/>
    <property type="project" value="UniProtKB-KW"/>
</dbReference>
<dbReference type="AlphaFoldDB" id="A0A1C6UUV6"/>
<dbReference type="Proteomes" id="UP000199696">
    <property type="component" value="Unassembled WGS sequence"/>
</dbReference>
<dbReference type="RefSeq" id="WP_091119616.1">
    <property type="nucleotide sequence ID" value="NZ_FMHY01000002.1"/>
</dbReference>
<protein>
    <submittedName>
        <fullName evidence="5">DNA-binding response regulator, NarL/FixJ family, contains REC and HTH domains</fullName>
    </submittedName>
</protein>
<dbReference type="Gene3D" id="3.40.50.2300">
    <property type="match status" value="1"/>
</dbReference>
<dbReference type="PRINTS" id="PR00038">
    <property type="entry name" value="HTHLUXR"/>
</dbReference>
<dbReference type="PANTHER" id="PTHR43214:SF24">
    <property type="entry name" value="TRANSCRIPTIONAL REGULATORY PROTEIN NARL-RELATED"/>
    <property type="match status" value="1"/>
</dbReference>
<proteinExistence type="predicted"/>
<keyword evidence="6" id="KW-1185">Reference proteome</keyword>
<dbReference type="PROSITE" id="PS50043">
    <property type="entry name" value="HTH_LUXR_2"/>
    <property type="match status" value="1"/>
</dbReference>
<dbReference type="GO" id="GO:0006355">
    <property type="term" value="P:regulation of DNA-templated transcription"/>
    <property type="evidence" value="ECO:0007669"/>
    <property type="project" value="InterPro"/>
</dbReference>
<evidence type="ECO:0000313" key="5">
    <source>
        <dbReference type="EMBL" id="SCL57864.1"/>
    </source>
</evidence>
<feature type="domain" description="HTH luxR-type" evidence="4">
    <location>
        <begin position="134"/>
        <end position="199"/>
    </location>
</feature>
<dbReference type="InterPro" id="IPR016032">
    <property type="entry name" value="Sig_transdc_resp-reg_C-effctor"/>
</dbReference>
<dbReference type="InterPro" id="IPR039420">
    <property type="entry name" value="WalR-like"/>
</dbReference>
<dbReference type="OrthoDB" id="4309410at2"/>